<gene>
    <name evidence="2" type="ORF">Aory04_000966700</name>
</gene>
<accession>A0AAN5BV26</accession>
<comment type="caution">
    <text evidence="2">The sequence shown here is derived from an EMBL/GenBank/DDBJ whole genome shotgun (WGS) entry which is preliminary data.</text>
</comment>
<evidence type="ECO:0000256" key="1">
    <source>
        <dbReference type="SAM" id="MobiDB-lite"/>
    </source>
</evidence>
<dbReference type="Proteomes" id="UP001165205">
    <property type="component" value="Unassembled WGS sequence"/>
</dbReference>
<name>A0AAN5BV26_ASPOZ</name>
<sequence length="75" mass="8225">MVQGMNILRSSRESKGSATKSPTYASDLVPERTGLSALRDSSVDVFWGPLFQLGSDYHDQCVDYKLNGFRAGPRG</sequence>
<dbReference type="EMBL" id="BSYA01000136">
    <property type="protein sequence ID" value="GMG34291.1"/>
    <property type="molecule type" value="Genomic_DNA"/>
</dbReference>
<dbReference type="AlphaFoldDB" id="A0AAN5BV26"/>
<feature type="region of interest" description="Disordered" evidence="1">
    <location>
        <begin position="1"/>
        <end position="26"/>
    </location>
</feature>
<proteinExistence type="predicted"/>
<reference evidence="2" key="1">
    <citation type="submission" date="2023-04" db="EMBL/GenBank/DDBJ databases">
        <title>Aspergillus oryzae NBRC 4228.</title>
        <authorList>
            <person name="Ichikawa N."/>
            <person name="Sato H."/>
            <person name="Tonouchi N."/>
        </authorList>
    </citation>
    <scope>NUCLEOTIDE SEQUENCE</scope>
    <source>
        <strain evidence="2">NBRC 4228</strain>
    </source>
</reference>
<protein>
    <submittedName>
        <fullName evidence="2">Unnamed protein product</fullName>
    </submittedName>
</protein>
<evidence type="ECO:0000313" key="2">
    <source>
        <dbReference type="EMBL" id="GMG34291.1"/>
    </source>
</evidence>
<organism evidence="2 3">
    <name type="scientific">Aspergillus oryzae</name>
    <name type="common">Yellow koji mold</name>
    <dbReference type="NCBI Taxonomy" id="5062"/>
    <lineage>
        <taxon>Eukaryota</taxon>
        <taxon>Fungi</taxon>
        <taxon>Dikarya</taxon>
        <taxon>Ascomycota</taxon>
        <taxon>Pezizomycotina</taxon>
        <taxon>Eurotiomycetes</taxon>
        <taxon>Eurotiomycetidae</taxon>
        <taxon>Eurotiales</taxon>
        <taxon>Aspergillaceae</taxon>
        <taxon>Aspergillus</taxon>
        <taxon>Aspergillus subgen. Circumdati</taxon>
    </lineage>
</organism>
<evidence type="ECO:0000313" key="3">
    <source>
        <dbReference type="Proteomes" id="UP001165205"/>
    </source>
</evidence>